<reference evidence="2" key="1">
    <citation type="journal article" date="2019" name="Beilstein J. Org. Chem.">
        <title>Nanangenines: drimane sesquiterpenoids as the dominant metabolite cohort of a novel Australian fungus, Aspergillus nanangensis.</title>
        <authorList>
            <person name="Lacey H.J."/>
            <person name="Gilchrist C.L.M."/>
            <person name="Crombie A."/>
            <person name="Kalaitzis J.A."/>
            <person name="Vuong D."/>
            <person name="Rutledge P.J."/>
            <person name="Turner P."/>
            <person name="Pitt J.I."/>
            <person name="Lacey E."/>
            <person name="Chooi Y.H."/>
            <person name="Piggott A.M."/>
        </authorList>
    </citation>
    <scope>NUCLEOTIDE SEQUENCE</scope>
    <source>
        <strain evidence="2">MST-FP2251</strain>
    </source>
</reference>
<dbReference type="AlphaFoldDB" id="A0AAD4CJ05"/>
<feature type="domain" description="N-acetyltransferase" evidence="1">
    <location>
        <begin position="7"/>
        <end position="182"/>
    </location>
</feature>
<reference evidence="2" key="2">
    <citation type="submission" date="2020-02" db="EMBL/GenBank/DDBJ databases">
        <authorList>
            <person name="Gilchrist C.L.M."/>
            <person name="Chooi Y.-H."/>
        </authorList>
    </citation>
    <scope>NUCLEOTIDE SEQUENCE</scope>
    <source>
        <strain evidence="2">MST-FP2251</strain>
    </source>
</reference>
<dbReference type="Proteomes" id="UP001194746">
    <property type="component" value="Unassembled WGS sequence"/>
</dbReference>
<proteinExistence type="predicted"/>
<organism evidence="2 3">
    <name type="scientific">Aspergillus nanangensis</name>
    <dbReference type="NCBI Taxonomy" id="2582783"/>
    <lineage>
        <taxon>Eukaryota</taxon>
        <taxon>Fungi</taxon>
        <taxon>Dikarya</taxon>
        <taxon>Ascomycota</taxon>
        <taxon>Pezizomycotina</taxon>
        <taxon>Eurotiomycetes</taxon>
        <taxon>Eurotiomycetidae</taxon>
        <taxon>Eurotiales</taxon>
        <taxon>Aspergillaceae</taxon>
        <taxon>Aspergillus</taxon>
        <taxon>Aspergillus subgen. Circumdati</taxon>
    </lineage>
</organism>
<dbReference type="PANTHER" id="PTHR43792">
    <property type="entry name" value="GNAT FAMILY, PUTATIVE (AFU_ORTHOLOGUE AFUA_3G00765)-RELATED-RELATED"/>
    <property type="match status" value="1"/>
</dbReference>
<dbReference type="InterPro" id="IPR051531">
    <property type="entry name" value="N-acetyltransferase"/>
</dbReference>
<dbReference type="GO" id="GO:0016747">
    <property type="term" value="F:acyltransferase activity, transferring groups other than amino-acyl groups"/>
    <property type="evidence" value="ECO:0007669"/>
    <property type="project" value="InterPro"/>
</dbReference>
<protein>
    <recommendedName>
        <fullName evidence="1">N-acetyltransferase domain-containing protein</fullName>
    </recommendedName>
</protein>
<comment type="caution">
    <text evidence="2">The sequence shown here is derived from an EMBL/GenBank/DDBJ whole genome shotgun (WGS) entry which is preliminary data.</text>
</comment>
<name>A0AAD4CJ05_ASPNN</name>
<evidence type="ECO:0000313" key="2">
    <source>
        <dbReference type="EMBL" id="KAF9887390.1"/>
    </source>
</evidence>
<evidence type="ECO:0000259" key="1">
    <source>
        <dbReference type="Pfam" id="PF13302"/>
    </source>
</evidence>
<dbReference type="InterPro" id="IPR000182">
    <property type="entry name" value="GNAT_dom"/>
</dbReference>
<gene>
    <name evidence="2" type="ORF">FE257_010245</name>
</gene>
<dbReference type="InterPro" id="IPR016181">
    <property type="entry name" value="Acyl_CoA_acyltransferase"/>
</dbReference>
<evidence type="ECO:0000313" key="3">
    <source>
        <dbReference type="Proteomes" id="UP001194746"/>
    </source>
</evidence>
<accession>A0AAD4CJ05</accession>
<dbReference type="Gene3D" id="3.40.630.30">
    <property type="match status" value="1"/>
</dbReference>
<dbReference type="PANTHER" id="PTHR43792:SF1">
    <property type="entry name" value="N-ACETYLTRANSFERASE DOMAIN-CONTAINING PROTEIN"/>
    <property type="match status" value="1"/>
</dbReference>
<dbReference type="Pfam" id="PF13302">
    <property type="entry name" value="Acetyltransf_3"/>
    <property type="match status" value="1"/>
</dbReference>
<sequence>MDIQTPRLILTPIVASDTDGIHSIRGRKEVMKWSLRGLPETPAETAQWVSNVLSSPAPWICFAVRERASPSGSIVGSVGVRYIHDRLSPDADDFKRWEMGYIFHPDWWGKGYATESVQGVVEGWNGLGGIRETTIARWKEGNGAQAEVAAEAEGEDVEHAAIWAITNADNEGSQGVLKKSGFDCVGSFVDVYGKGCMTYKILIG</sequence>
<dbReference type="SUPFAM" id="SSF55729">
    <property type="entry name" value="Acyl-CoA N-acyltransferases (Nat)"/>
    <property type="match status" value="1"/>
</dbReference>
<keyword evidence="3" id="KW-1185">Reference proteome</keyword>
<dbReference type="EMBL" id="VCAU01000062">
    <property type="protein sequence ID" value="KAF9887390.1"/>
    <property type="molecule type" value="Genomic_DNA"/>
</dbReference>